<dbReference type="AlphaFoldDB" id="A0A3A8QUI7"/>
<organism evidence="2 3">
    <name type="scientific">Corallococcus interemptor</name>
    <dbReference type="NCBI Taxonomy" id="2316720"/>
    <lineage>
        <taxon>Bacteria</taxon>
        <taxon>Pseudomonadati</taxon>
        <taxon>Myxococcota</taxon>
        <taxon>Myxococcia</taxon>
        <taxon>Myxococcales</taxon>
        <taxon>Cystobacterineae</taxon>
        <taxon>Myxococcaceae</taxon>
        <taxon>Corallococcus</taxon>
    </lineage>
</organism>
<feature type="domain" description="Immunity MXAN-0049 protein" evidence="1">
    <location>
        <begin position="12"/>
        <end position="127"/>
    </location>
</feature>
<dbReference type="OrthoDB" id="5509251at2"/>
<dbReference type="Proteomes" id="UP000282656">
    <property type="component" value="Unassembled WGS sequence"/>
</dbReference>
<keyword evidence="3" id="KW-1185">Reference proteome</keyword>
<sequence length="134" mass="14976">MANSGRTPIADERAANVFRRLAPDDIQVFPIKIEGENRDFYIINATRCFSCVDEKNSREVQIYPSDGVAPERAGTYRAIYGLRINPARTEGARIFRIQRYTSALIVSAELKRALEEVGNLGVNFERVTGPQGTP</sequence>
<evidence type="ECO:0000313" key="2">
    <source>
        <dbReference type="EMBL" id="RKH71531.1"/>
    </source>
</evidence>
<dbReference type="EMBL" id="RAWM01000015">
    <property type="protein sequence ID" value="RKH71531.1"/>
    <property type="molecule type" value="Genomic_DNA"/>
</dbReference>
<comment type="caution">
    <text evidence="2">The sequence shown here is derived from an EMBL/GenBank/DDBJ whole genome shotgun (WGS) entry which is preliminary data.</text>
</comment>
<accession>A0A3A8QUI7</accession>
<gene>
    <name evidence="2" type="ORF">D7X96_08105</name>
</gene>
<name>A0A3A8QUI7_9BACT</name>
<dbReference type="Pfam" id="PF07791">
    <property type="entry name" value="Imm11"/>
    <property type="match status" value="1"/>
</dbReference>
<evidence type="ECO:0000259" key="1">
    <source>
        <dbReference type="Pfam" id="PF07791"/>
    </source>
</evidence>
<evidence type="ECO:0000313" key="3">
    <source>
        <dbReference type="Proteomes" id="UP000282656"/>
    </source>
</evidence>
<reference evidence="3" key="1">
    <citation type="submission" date="2018-09" db="EMBL/GenBank/DDBJ databases">
        <authorList>
            <person name="Livingstone P.G."/>
            <person name="Whitworth D.E."/>
        </authorList>
    </citation>
    <scope>NUCLEOTIDE SEQUENCE [LARGE SCALE GENOMIC DNA]</scope>
    <source>
        <strain evidence="3">AB047A</strain>
    </source>
</reference>
<dbReference type="InterPro" id="IPR012433">
    <property type="entry name" value="Imm11"/>
</dbReference>
<proteinExistence type="predicted"/>
<protein>
    <recommendedName>
        <fullName evidence="1">Immunity MXAN-0049 protein domain-containing protein</fullName>
    </recommendedName>
</protein>